<evidence type="ECO:0000256" key="1">
    <source>
        <dbReference type="ARBA" id="ARBA00011900"/>
    </source>
</evidence>
<dbReference type="InterPro" id="IPR029063">
    <property type="entry name" value="SAM-dependent_MTases_sf"/>
</dbReference>
<dbReference type="PRINTS" id="PR00507">
    <property type="entry name" value="N12N6MTFRASE"/>
</dbReference>
<accession>A0A1M4S6Z6</accession>
<dbReference type="OrthoDB" id="9815272at2"/>
<evidence type="ECO:0000313" key="11">
    <source>
        <dbReference type="Proteomes" id="UP000184251"/>
    </source>
</evidence>
<evidence type="ECO:0000259" key="9">
    <source>
        <dbReference type="Pfam" id="PF12950"/>
    </source>
</evidence>
<keyword evidence="4" id="KW-0949">S-adenosyl-L-methionine</keyword>
<protein>
    <recommendedName>
        <fullName evidence="1">site-specific DNA-methyltransferase (adenine-specific)</fullName>
        <ecNumber evidence="1">2.1.1.72</ecNumber>
    </recommendedName>
</protein>
<name>A0A1M4S6Z6_9FIRM</name>
<dbReference type="InterPro" id="IPR050953">
    <property type="entry name" value="N4_N6_ade-DNA_methylase"/>
</dbReference>
<feature type="domain" description="TaqI-like C-terminal specificity" evidence="9">
    <location>
        <begin position="448"/>
        <end position="602"/>
    </location>
</feature>
<dbReference type="Pfam" id="PF07669">
    <property type="entry name" value="Eco57I"/>
    <property type="match status" value="1"/>
</dbReference>
<evidence type="ECO:0000256" key="6">
    <source>
        <dbReference type="ARBA" id="ARBA00023125"/>
    </source>
</evidence>
<evidence type="ECO:0000256" key="7">
    <source>
        <dbReference type="ARBA" id="ARBA00047942"/>
    </source>
</evidence>
<dbReference type="InterPro" id="IPR011639">
    <property type="entry name" value="MethylTrfase_TaqI-like_dom"/>
</dbReference>
<evidence type="ECO:0000313" key="10">
    <source>
        <dbReference type="EMBL" id="SHE27960.1"/>
    </source>
</evidence>
<dbReference type="PANTHER" id="PTHR33841">
    <property type="entry name" value="DNA METHYLTRANSFERASE YEEA-RELATED"/>
    <property type="match status" value="1"/>
</dbReference>
<dbReference type="Gene3D" id="3.40.50.150">
    <property type="entry name" value="Vaccinia Virus protein VP39"/>
    <property type="match status" value="1"/>
</dbReference>
<dbReference type="InterPro" id="IPR002052">
    <property type="entry name" value="DNA_methylase_N6_adenine_CS"/>
</dbReference>
<dbReference type="EMBL" id="FQTU01000001">
    <property type="protein sequence ID" value="SHE27960.1"/>
    <property type="molecule type" value="Genomic_DNA"/>
</dbReference>
<dbReference type="EC" id="2.1.1.72" evidence="1"/>
<dbReference type="AlphaFoldDB" id="A0A1M4S6Z6"/>
<keyword evidence="2 10" id="KW-0489">Methyltransferase</keyword>
<dbReference type="Pfam" id="PF12950">
    <property type="entry name" value="TaqI_C"/>
    <property type="match status" value="1"/>
</dbReference>
<dbReference type="GO" id="GO:0003677">
    <property type="term" value="F:DNA binding"/>
    <property type="evidence" value="ECO:0007669"/>
    <property type="project" value="UniProtKB-KW"/>
</dbReference>
<comment type="catalytic activity">
    <reaction evidence="7">
        <text>a 2'-deoxyadenosine in DNA + S-adenosyl-L-methionine = an N(6)-methyl-2'-deoxyadenosine in DNA + S-adenosyl-L-homocysteine + H(+)</text>
        <dbReference type="Rhea" id="RHEA:15197"/>
        <dbReference type="Rhea" id="RHEA-COMP:12418"/>
        <dbReference type="Rhea" id="RHEA-COMP:12419"/>
        <dbReference type="ChEBI" id="CHEBI:15378"/>
        <dbReference type="ChEBI" id="CHEBI:57856"/>
        <dbReference type="ChEBI" id="CHEBI:59789"/>
        <dbReference type="ChEBI" id="CHEBI:90615"/>
        <dbReference type="ChEBI" id="CHEBI:90616"/>
        <dbReference type="EC" id="2.1.1.72"/>
    </reaction>
</comment>
<evidence type="ECO:0000256" key="5">
    <source>
        <dbReference type="ARBA" id="ARBA00022747"/>
    </source>
</evidence>
<keyword evidence="6" id="KW-0238">DNA-binding</keyword>
<evidence type="ECO:0000256" key="4">
    <source>
        <dbReference type="ARBA" id="ARBA00022691"/>
    </source>
</evidence>
<dbReference type="GO" id="GO:0009307">
    <property type="term" value="P:DNA restriction-modification system"/>
    <property type="evidence" value="ECO:0007669"/>
    <property type="project" value="UniProtKB-KW"/>
</dbReference>
<keyword evidence="3 10" id="KW-0808">Transferase</keyword>
<dbReference type="PANTHER" id="PTHR33841:SF6">
    <property type="entry name" value="TYPE II METHYLTRANSFERASE M.HINDII"/>
    <property type="match status" value="1"/>
</dbReference>
<keyword evidence="11" id="KW-1185">Reference proteome</keyword>
<reference evidence="10 11" key="1">
    <citation type="submission" date="2016-11" db="EMBL/GenBank/DDBJ databases">
        <authorList>
            <person name="Jaros S."/>
            <person name="Januszkiewicz K."/>
            <person name="Wedrychowicz H."/>
        </authorList>
    </citation>
    <scope>NUCLEOTIDE SEQUENCE [LARGE SCALE GENOMIC DNA]</scope>
    <source>
        <strain evidence="10 11">DSM 14828</strain>
    </source>
</reference>
<evidence type="ECO:0000256" key="2">
    <source>
        <dbReference type="ARBA" id="ARBA00022603"/>
    </source>
</evidence>
<evidence type="ECO:0000256" key="3">
    <source>
        <dbReference type="ARBA" id="ARBA00022679"/>
    </source>
</evidence>
<dbReference type="SUPFAM" id="SSF53335">
    <property type="entry name" value="S-adenosyl-L-methionine-dependent methyltransferases"/>
    <property type="match status" value="1"/>
</dbReference>
<dbReference type="STRING" id="1120975.SAMN02746064_00121"/>
<keyword evidence="5" id="KW-0680">Restriction system</keyword>
<dbReference type="GO" id="GO:0032259">
    <property type="term" value="P:methylation"/>
    <property type="evidence" value="ECO:0007669"/>
    <property type="project" value="UniProtKB-KW"/>
</dbReference>
<dbReference type="PROSITE" id="PS00092">
    <property type="entry name" value="N6_MTASE"/>
    <property type="match status" value="1"/>
</dbReference>
<gene>
    <name evidence="10" type="ORF">SAMN02746064_00121</name>
</gene>
<feature type="domain" description="Type II methyltransferase M.TaqI-like" evidence="8">
    <location>
        <begin position="222"/>
        <end position="326"/>
    </location>
</feature>
<proteinExistence type="predicted"/>
<dbReference type="GO" id="GO:0009007">
    <property type="term" value="F:site-specific DNA-methyltransferase (adenine-specific) activity"/>
    <property type="evidence" value="ECO:0007669"/>
    <property type="project" value="UniProtKB-EC"/>
</dbReference>
<dbReference type="RefSeq" id="WP_073269123.1">
    <property type="nucleotide sequence ID" value="NZ_FQTU01000001.1"/>
</dbReference>
<organism evidence="10 11">
    <name type="scientific">Alkalibacter saccharofermentans DSM 14828</name>
    <dbReference type="NCBI Taxonomy" id="1120975"/>
    <lineage>
        <taxon>Bacteria</taxon>
        <taxon>Bacillati</taxon>
        <taxon>Bacillota</taxon>
        <taxon>Clostridia</taxon>
        <taxon>Eubacteriales</taxon>
        <taxon>Eubacteriaceae</taxon>
        <taxon>Alkalibacter</taxon>
    </lineage>
</organism>
<dbReference type="InterPro" id="IPR025931">
    <property type="entry name" value="TaqI_C"/>
</dbReference>
<evidence type="ECO:0000259" key="8">
    <source>
        <dbReference type="Pfam" id="PF07669"/>
    </source>
</evidence>
<sequence>MNSFDAVKELFDYLGKSRSDEFSPDLLIKSMLYKFLLENGYLTKGFSKNIFNDFTYKNILARWEIEAHCSLEELTNKANVTEIKFCTDYILNGPSLKNCDPALIGLVYEELSETEIKKKSGRFYTPGAIIDLMIGFYPQKWSYPCKVLDPACGSGFFLSKAYDKMMESGLRQGFEKDKVHHNLLQDMIYGMDLDEKGIFISSLVLSLKSKIYVQPKNLIAGDFLTDNSSWKGFDLIVGNPPYIGHKQMNREYFKVLKDKYHDVYYDKADISYCFFKRGWEVLSEGGLLIFITSRYFLEAHNGKGLRGFIANNFKIEKIIDYNGYRVMPGAKVDPLISVLAKGSPNGNSFSVHKYKGERISRLIHQRSNDGDSTENFEIFNILQQDLDKKGWSLIDRASRDVILKITSKTDTTISDVWDSRQGIITGCDKAFVVDNLESRLYDKVIVKPWIKNSDITQYEIRQNNKYLLYTDLLEDASDHPQLMKRLLPYEARLKNRRECKKGIRPWHHLQWGRSHENFTGDKVVYPYKSHKNRFAVDTKGCYFSADVYSFRLKQNTFASREFYTLQAVTALLNSSLYEFYFKAIAKKLGENLYEYYPNTVGRLRLPKYDPEFFKSLHYYHESIQNSENEEASLSLKEDIDNYIFDYFSIGKAEKDLIERRIKLEKL</sequence>
<dbReference type="Proteomes" id="UP000184251">
    <property type="component" value="Unassembled WGS sequence"/>
</dbReference>